<dbReference type="PANTHER" id="PTHR37829">
    <property type="entry name" value="PHAGE-LIKE ELEMENT PBSX PROTEIN XKDT"/>
    <property type="match status" value="1"/>
</dbReference>
<dbReference type="AlphaFoldDB" id="A0AB38X602"/>
<organism evidence="2 3">
    <name type="scientific">Levilactobacillus brevis</name>
    <name type="common">Lactobacillus brevis</name>
    <dbReference type="NCBI Taxonomy" id="1580"/>
    <lineage>
        <taxon>Bacteria</taxon>
        <taxon>Bacillati</taxon>
        <taxon>Bacillota</taxon>
        <taxon>Bacilli</taxon>
        <taxon>Lactobacillales</taxon>
        <taxon>Lactobacillaceae</taxon>
        <taxon>Levilactobacillus</taxon>
    </lineage>
</organism>
<accession>A0AB38X602</accession>
<name>A0AB38X602_LEVBR</name>
<protein>
    <submittedName>
        <fullName evidence="2">Baseplate J/gp47 family protein</fullName>
    </submittedName>
</protein>
<dbReference type="InterPro" id="IPR052399">
    <property type="entry name" value="Phage_Baseplate_Assmbl_Protein"/>
</dbReference>
<dbReference type="Pfam" id="PF04865">
    <property type="entry name" value="Baseplate_J"/>
    <property type="match status" value="1"/>
</dbReference>
<evidence type="ECO:0000259" key="1">
    <source>
        <dbReference type="Pfam" id="PF04865"/>
    </source>
</evidence>
<dbReference type="PANTHER" id="PTHR37829:SF3">
    <property type="entry name" value="PROTEIN JAYE-RELATED"/>
    <property type="match status" value="1"/>
</dbReference>
<evidence type="ECO:0000313" key="2">
    <source>
        <dbReference type="EMBL" id="WAD02119.1"/>
    </source>
</evidence>
<dbReference type="RefSeq" id="WP_216577314.1">
    <property type="nucleotide sequence ID" value="NZ_CBDBYH010000001.1"/>
</dbReference>
<sequence>MGLTDKGFDREELDDIREGVNQRFKEALGDSLATDDAHRFGQFAGAISVGKNLVEQLAELTYNSPYTLRGRDQDLDISGSDIGVSRKPATAATVYLQIDADPDTVIPEGTQYSTADGVVFNTLDEVKVPGVATVKDDTGADVPLTDDDGNEIGRVTVQAQANEPGVSGNVGAGTITDEGGSDGTEGIAGVVRVTNPEAATGGEEIESEVNYRARIFENKLSKSDSTEDGIKTKVENVTGVIQCKVTANDELTTDADGNPPKTTHVYVIGGSDQDVAEAIFHAAGLPGHTYGEVSKTVLNASGQERTVNFSRAKQQTLYVQIHIKTTDGFDTDNGITDLKNKVIEYDRTLNMGDPLLYSKLFEYLWQVSGLSSIDVTVGTDKAALTLGNVTVDAYTLAYITADDIEVIVDDG</sequence>
<dbReference type="EMBL" id="CP113117">
    <property type="protein sequence ID" value="WAD02119.1"/>
    <property type="molecule type" value="Genomic_DNA"/>
</dbReference>
<feature type="domain" description="Baseplate protein J-like barrel" evidence="1">
    <location>
        <begin position="152"/>
        <end position="202"/>
    </location>
</feature>
<gene>
    <name evidence="2" type="ORF">ORR04_02665</name>
</gene>
<reference evidence="2" key="1">
    <citation type="submission" date="2022-11" db="EMBL/GenBank/DDBJ databases">
        <title>Whole genome sequence of Levilactobacillus brevis SMB091.</title>
        <authorList>
            <person name="Kim J.-M."/>
            <person name="Kim O.-C."/>
            <person name="Choi Y.H."/>
            <person name="Han N.S."/>
            <person name="Hurh B."/>
        </authorList>
    </citation>
    <scope>NUCLEOTIDE SEQUENCE</scope>
    <source>
        <strain evidence="2">SMB091</strain>
    </source>
</reference>
<evidence type="ECO:0000313" key="3">
    <source>
        <dbReference type="Proteomes" id="UP001164768"/>
    </source>
</evidence>
<proteinExistence type="predicted"/>
<dbReference type="InterPro" id="IPR006949">
    <property type="entry name" value="Barrel_Baseplate_J-like"/>
</dbReference>
<dbReference type="Proteomes" id="UP001164768">
    <property type="component" value="Chromosome"/>
</dbReference>